<dbReference type="Pfam" id="PF12796">
    <property type="entry name" value="Ank_2"/>
    <property type="match status" value="2"/>
</dbReference>
<evidence type="ECO:0000313" key="5">
    <source>
        <dbReference type="Proteomes" id="UP000507470"/>
    </source>
</evidence>
<feature type="repeat" description="ANK" evidence="3">
    <location>
        <begin position="74"/>
        <end position="103"/>
    </location>
</feature>
<dbReference type="Proteomes" id="UP000507470">
    <property type="component" value="Unassembled WGS sequence"/>
</dbReference>
<feature type="repeat" description="ANK" evidence="3">
    <location>
        <begin position="191"/>
        <end position="223"/>
    </location>
</feature>
<dbReference type="AlphaFoldDB" id="A0A6J8A1P4"/>
<protein>
    <submittedName>
        <fullName evidence="4">ANK</fullName>
    </submittedName>
</protein>
<dbReference type="PANTHER" id="PTHR24198:SF165">
    <property type="entry name" value="ANKYRIN REPEAT-CONTAINING PROTEIN-RELATED"/>
    <property type="match status" value="1"/>
</dbReference>
<dbReference type="Gene3D" id="1.25.40.20">
    <property type="entry name" value="Ankyrin repeat-containing domain"/>
    <property type="match status" value="2"/>
</dbReference>
<dbReference type="PROSITE" id="PS50297">
    <property type="entry name" value="ANK_REP_REGION"/>
    <property type="match status" value="3"/>
</dbReference>
<evidence type="ECO:0000256" key="2">
    <source>
        <dbReference type="ARBA" id="ARBA00023043"/>
    </source>
</evidence>
<dbReference type="SUPFAM" id="SSF48403">
    <property type="entry name" value="Ankyrin repeat"/>
    <property type="match status" value="1"/>
</dbReference>
<dbReference type="OrthoDB" id="539213at2759"/>
<dbReference type="EMBL" id="CACVKT020000425">
    <property type="protein sequence ID" value="CAC5359141.1"/>
    <property type="molecule type" value="Genomic_DNA"/>
</dbReference>
<dbReference type="SMART" id="SM00248">
    <property type="entry name" value="ANK"/>
    <property type="match status" value="6"/>
</dbReference>
<dbReference type="InterPro" id="IPR002110">
    <property type="entry name" value="Ankyrin_rpt"/>
</dbReference>
<reference evidence="4 5" key="1">
    <citation type="submission" date="2020-06" db="EMBL/GenBank/DDBJ databases">
        <authorList>
            <person name="Li R."/>
            <person name="Bekaert M."/>
        </authorList>
    </citation>
    <scope>NUCLEOTIDE SEQUENCE [LARGE SCALE GENOMIC DNA]</scope>
    <source>
        <strain evidence="5">wild</strain>
    </source>
</reference>
<dbReference type="InterPro" id="IPR036770">
    <property type="entry name" value="Ankyrin_rpt-contain_sf"/>
</dbReference>
<evidence type="ECO:0000256" key="3">
    <source>
        <dbReference type="PROSITE-ProRule" id="PRU00023"/>
    </source>
</evidence>
<keyword evidence="2 3" id="KW-0040">ANK repeat</keyword>
<feature type="repeat" description="ANK" evidence="3">
    <location>
        <begin position="6"/>
        <end position="38"/>
    </location>
</feature>
<dbReference type="PANTHER" id="PTHR24198">
    <property type="entry name" value="ANKYRIN REPEAT AND PROTEIN KINASE DOMAIN-CONTAINING PROTEIN"/>
    <property type="match status" value="1"/>
</dbReference>
<evidence type="ECO:0000313" key="4">
    <source>
        <dbReference type="EMBL" id="CAC5359141.1"/>
    </source>
</evidence>
<accession>A0A6J8A1P4</accession>
<keyword evidence="5" id="KW-1185">Reference proteome</keyword>
<proteinExistence type="predicted"/>
<organism evidence="4 5">
    <name type="scientific">Mytilus coruscus</name>
    <name type="common">Sea mussel</name>
    <dbReference type="NCBI Taxonomy" id="42192"/>
    <lineage>
        <taxon>Eukaryota</taxon>
        <taxon>Metazoa</taxon>
        <taxon>Spiralia</taxon>
        <taxon>Lophotrochozoa</taxon>
        <taxon>Mollusca</taxon>
        <taxon>Bivalvia</taxon>
        <taxon>Autobranchia</taxon>
        <taxon>Pteriomorphia</taxon>
        <taxon>Mytilida</taxon>
        <taxon>Mytiloidea</taxon>
        <taxon>Mytilidae</taxon>
        <taxon>Mytilinae</taxon>
        <taxon>Mytilus</taxon>
    </lineage>
</organism>
<name>A0A6J8A1P4_MYTCO</name>
<keyword evidence="1" id="KW-0677">Repeat</keyword>
<evidence type="ECO:0000256" key="1">
    <source>
        <dbReference type="ARBA" id="ARBA00022737"/>
    </source>
</evidence>
<sequence length="264" mass="29585">MNQYISSITPLSFACLENRTKIINKLIDLGANVNKSGLSGMTPLPAACYYEYIDLAVLELLLKHKACVDKRMFDGSTPLLVASLRQNREAVNILLNSSADFNIGFYDSPTIKDGMKKMFRSITDEEEAKFWDLVMDYLPCSCVGQVKQIANLLIYTISRATPLHLTCLGMDMGFSKDLLDRNPDINIRKEDGSTPLFVACELGYVAVATLLLEHDADQYISKNDGTSPLDIARQNKFAEIVKLLEGTKRKSTRIANRRKRKKCS</sequence>
<gene>
    <name evidence="4" type="ORF">MCOR_2145</name>
</gene>
<dbReference type="PROSITE" id="PS50088">
    <property type="entry name" value="ANK_REPEAT"/>
    <property type="match status" value="3"/>
</dbReference>